<proteinExistence type="predicted"/>
<reference evidence="4" key="1">
    <citation type="submission" date="2016-11" db="EMBL/GenBank/DDBJ databases">
        <authorList>
            <person name="Varghese N."/>
            <person name="Submissions S."/>
        </authorList>
    </citation>
    <scope>NUCLEOTIDE SEQUENCE [LARGE SCALE GENOMIC DNA]</scope>
    <source>
        <strain evidence="4">DSM 18761</strain>
    </source>
</reference>
<keyword evidence="4" id="KW-1185">Reference proteome</keyword>
<evidence type="ECO:0000313" key="3">
    <source>
        <dbReference type="EMBL" id="SHE65746.1"/>
    </source>
</evidence>
<organism evidence="3 4">
    <name type="scientific">Thermoanaerobacter uzonensis DSM 18761</name>
    <dbReference type="NCBI Taxonomy" id="1123369"/>
    <lineage>
        <taxon>Bacteria</taxon>
        <taxon>Bacillati</taxon>
        <taxon>Bacillota</taxon>
        <taxon>Clostridia</taxon>
        <taxon>Thermoanaerobacterales</taxon>
        <taxon>Thermoanaerobacteraceae</taxon>
        <taxon>Thermoanaerobacter</taxon>
    </lineage>
</organism>
<dbReference type="Pfam" id="PF14341">
    <property type="entry name" value="PilX_N"/>
    <property type="match status" value="1"/>
</dbReference>
<keyword evidence="1" id="KW-1133">Transmembrane helix</keyword>
<feature type="transmembrane region" description="Helical" evidence="1">
    <location>
        <begin position="6"/>
        <end position="27"/>
    </location>
</feature>
<keyword evidence="1" id="KW-0472">Membrane</keyword>
<evidence type="ECO:0000259" key="2">
    <source>
        <dbReference type="Pfam" id="PF14341"/>
    </source>
</evidence>
<evidence type="ECO:0000313" key="4">
    <source>
        <dbReference type="Proteomes" id="UP000184127"/>
    </source>
</evidence>
<dbReference type="AlphaFoldDB" id="A0A1M4V9R7"/>
<dbReference type="RefSeq" id="WP_072967809.1">
    <property type="nucleotide sequence ID" value="NZ_FQUR01000008.1"/>
</dbReference>
<accession>A0A1M4V9R7</accession>
<feature type="domain" description="Type 4 fimbrial biogenesis protein PilX N-terminal" evidence="2">
    <location>
        <begin position="5"/>
        <end position="54"/>
    </location>
</feature>
<protein>
    <submittedName>
        <fullName evidence="3">PilX N-terminal</fullName>
    </submittedName>
</protein>
<keyword evidence="1" id="KW-0812">Transmembrane</keyword>
<dbReference type="InterPro" id="IPR025746">
    <property type="entry name" value="PilX_N_dom"/>
</dbReference>
<gene>
    <name evidence="3" type="ORF">SAMN02745195_00896</name>
</gene>
<dbReference type="EMBL" id="FQUR01000008">
    <property type="protein sequence ID" value="SHE65746.1"/>
    <property type="molecule type" value="Genomic_DNA"/>
</dbReference>
<evidence type="ECO:0000256" key="1">
    <source>
        <dbReference type="SAM" id="Phobius"/>
    </source>
</evidence>
<dbReference type="Proteomes" id="UP000184127">
    <property type="component" value="Unassembled WGS sequence"/>
</dbReference>
<name>A0A1M4V9R7_9THEO</name>
<sequence length="177" mass="20174">MVNERGSALIFTLMVILILTVLGVAILEVTITNYKISHAYANSISASYAAEAALDIAKNEFNDQLLSDLSQRAQNIINNTNEKIPREFLYQSIYSFVQNYLQENVFYKYPQSGYLGDTGQKYTIQSMTLDSNYNRLTYIIHINTTGEYKNIKKEGYAELILNLESSDPLTVSKWEIK</sequence>